<dbReference type="OrthoDB" id="7366948at2"/>
<dbReference type="Proteomes" id="UP000197065">
    <property type="component" value="Unassembled WGS sequence"/>
</dbReference>
<evidence type="ECO:0008006" key="4">
    <source>
        <dbReference type="Google" id="ProtNLM"/>
    </source>
</evidence>
<gene>
    <name evidence="2" type="ORF">SAMN07250955_10496</name>
</gene>
<feature type="region of interest" description="Disordered" evidence="1">
    <location>
        <begin position="1"/>
        <end position="27"/>
    </location>
</feature>
<organism evidence="2 3">
    <name type="scientific">Arboricoccus pini</name>
    <dbReference type="NCBI Taxonomy" id="1963835"/>
    <lineage>
        <taxon>Bacteria</taxon>
        <taxon>Pseudomonadati</taxon>
        <taxon>Pseudomonadota</taxon>
        <taxon>Alphaproteobacteria</taxon>
        <taxon>Geminicoccales</taxon>
        <taxon>Geminicoccaceae</taxon>
        <taxon>Arboricoccus</taxon>
    </lineage>
</organism>
<proteinExistence type="predicted"/>
<name>A0A212QXT3_9PROT</name>
<keyword evidence="3" id="KW-1185">Reference proteome</keyword>
<dbReference type="AlphaFoldDB" id="A0A212QXT3"/>
<reference evidence="2 3" key="1">
    <citation type="submission" date="2017-06" db="EMBL/GenBank/DDBJ databases">
        <authorList>
            <person name="Kim H.J."/>
            <person name="Triplett B.A."/>
        </authorList>
    </citation>
    <scope>NUCLEOTIDE SEQUENCE [LARGE SCALE GENOMIC DNA]</scope>
    <source>
        <strain evidence="2 3">B29T1</strain>
    </source>
</reference>
<dbReference type="EMBL" id="FYEH01000004">
    <property type="protein sequence ID" value="SNB64519.1"/>
    <property type="molecule type" value="Genomic_DNA"/>
</dbReference>
<evidence type="ECO:0000256" key="1">
    <source>
        <dbReference type="SAM" id="MobiDB-lite"/>
    </source>
</evidence>
<protein>
    <recommendedName>
        <fullName evidence="4">Anti-sigma factor NepR domain-containing protein</fullName>
    </recommendedName>
</protein>
<evidence type="ECO:0000313" key="2">
    <source>
        <dbReference type="EMBL" id="SNB64519.1"/>
    </source>
</evidence>
<accession>A0A212QXT3</accession>
<sequence length="72" mass="8077">MTSNRHAKGPKPVPEPSGQSNKKADPAFERWLGKQLHGLYDPVLNEAVPDEIARLIEGFREREPAKKDGQKD</sequence>
<evidence type="ECO:0000313" key="3">
    <source>
        <dbReference type="Proteomes" id="UP000197065"/>
    </source>
</evidence>